<dbReference type="RefSeq" id="WP_284312338.1">
    <property type="nucleotide sequence ID" value="NZ_BSPC01000022.1"/>
</dbReference>
<evidence type="ECO:0000313" key="8">
    <source>
        <dbReference type="Proteomes" id="UP001156882"/>
    </source>
</evidence>
<accession>A0ABQ6CHK7</accession>
<dbReference type="SUPFAM" id="SSF48498">
    <property type="entry name" value="Tetracyclin repressor-like, C-terminal domain"/>
    <property type="match status" value="1"/>
</dbReference>
<keyword evidence="8" id="KW-1185">Reference proteome</keyword>
<gene>
    <name evidence="7" type="ORF">GCM10007874_24270</name>
</gene>
<evidence type="ECO:0000313" key="7">
    <source>
        <dbReference type="EMBL" id="GLS19410.1"/>
    </source>
</evidence>
<keyword evidence="2" id="KW-0805">Transcription regulation</keyword>
<dbReference type="InterPro" id="IPR009057">
    <property type="entry name" value="Homeodomain-like_sf"/>
</dbReference>
<dbReference type="PANTHER" id="PTHR30055">
    <property type="entry name" value="HTH-TYPE TRANSCRIPTIONAL REGULATOR RUTR"/>
    <property type="match status" value="1"/>
</dbReference>
<evidence type="ECO:0000256" key="5">
    <source>
        <dbReference type="PROSITE-ProRule" id="PRU00335"/>
    </source>
</evidence>
<dbReference type="InterPro" id="IPR036271">
    <property type="entry name" value="Tet_transcr_reg_TetR-rel_C_sf"/>
</dbReference>
<dbReference type="PRINTS" id="PR00455">
    <property type="entry name" value="HTHTETR"/>
</dbReference>
<feature type="domain" description="HTH tetR-type" evidence="6">
    <location>
        <begin position="20"/>
        <end position="80"/>
    </location>
</feature>
<evidence type="ECO:0000259" key="6">
    <source>
        <dbReference type="PROSITE" id="PS50977"/>
    </source>
</evidence>
<dbReference type="Gene3D" id="1.10.357.10">
    <property type="entry name" value="Tetracycline Repressor, domain 2"/>
    <property type="match status" value="1"/>
</dbReference>
<proteinExistence type="predicted"/>
<evidence type="ECO:0000256" key="2">
    <source>
        <dbReference type="ARBA" id="ARBA00023015"/>
    </source>
</evidence>
<protein>
    <recommendedName>
        <fullName evidence="6">HTH tetR-type domain-containing protein</fullName>
    </recommendedName>
</protein>
<keyword evidence="1" id="KW-0678">Repressor</keyword>
<reference evidence="8" key="1">
    <citation type="journal article" date="2019" name="Int. J. Syst. Evol. Microbiol.">
        <title>The Global Catalogue of Microorganisms (GCM) 10K type strain sequencing project: providing services to taxonomists for standard genome sequencing and annotation.</title>
        <authorList>
            <consortium name="The Broad Institute Genomics Platform"/>
            <consortium name="The Broad Institute Genome Sequencing Center for Infectious Disease"/>
            <person name="Wu L."/>
            <person name="Ma J."/>
        </authorList>
    </citation>
    <scope>NUCLEOTIDE SEQUENCE [LARGE SCALE GENOMIC DNA]</scope>
    <source>
        <strain evidence="8">NBRC 101365</strain>
    </source>
</reference>
<evidence type="ECO:0000256" key="1">
    <source>
        <dbReference type="ARBA" id="ARBA00022491"/>
    </source>
</evidence>
<dbReference type="InterPro" id="IPR050109">
    <property type="entry name" value="HTH-type_TetR-like_transc_reg"/>
</dbReference>
<feature type="DNA-binding region" description="H-T-H motif" evidence="5">
    <location>
        <begin position="43"/>
        <end position="62"/>
    </location>
</feature>
<dbReference type="InterPro" id="IPR023772">
    <property type="entry name" value="DNA-bd_HTH_TetR-type_CS"/>
</dbReference>
<dbReference type="PROSITE" id="PS01081">
    <property type="entry name" value="HTH_TETR_1"/>
    <property type="match status" value="1"/>
</dbReference>
<keyword evidence="4" id="KW-0804">Transcription</keyword>
<organism evidence="7 8">
    <name type="scientific">Labrys miyagiensis</name>
    <dbReference type="NCBI Taxonomy" id="346912"/>
    <lineage>
        <taxon>Bacteria</taxon>
        <taxon>Pseudomonadati</taxon>
        <taxon>Pseudomonadota</taxon>
        <taxon>Alphaproteobacteria</taxon>
        <taxon>Hyphomicrobiales</taxon>
        <taxon>Xanthobacteraceae</taxon>
        <taxon>Labrys</taxon>
    </lineage>
</organism>
<dbReference type="Proteomes" id="UP001156882">
    <property type="component" value="Unassembled WGS sequence"/>
</dbReference>
<sequence length="207" mass="22606">MSEAAPAPLQTTGKRADNKLRYRQAIIEATLDTIAEHGISGTTVSRIVERAGVARGMVNLHFGSKDALLMAALRDLNQRYAEHFAAVFADRKSPPLARLMDYVDAELDPAIFNVRNMSVWFAFRGDRRSDPDYMPLIESRDPETLALLTSLFAGAGGKTAQGRAAKLAEGLMLLMEGIYADFHLHPDGFDREKARAIGAAFIEAALG</sequence>
<dbReference type="Pfam" id="PF13977">
    <property type="entry name" value="TetR_C_6"/>
    <property type="match status" value="1"/>
</dbReference>
<comment type="caution">
    <text evidence="7">The sequence shown here is derived from an EMBL/GenBank/DDBJ whole genome shotgun (WGS) entry which is preliminary data.</text>
</comment>
<dbReference type="EMBL" id="BSPC01000022">
    <property type="protein sequence ID" value="GLS19410.1"/>
    <property type="molecule type" value="Genomic_DNA"/>
</dbReference>
<dbReference type="SUPFAM" id="SSF46689">
    <property type="entry name" value="Homeodomain-like"/>
    <property type="match status" value="1"/>
</dbReference>
<dbReference type="InterPro" id="IPR001647">
    <property type="entry name" value="HTH_TetR"/>
</dbReference>
<evidence type="ECO:0000256" key="3">
    <source>
        <dbReference type="ARBA" id="ARBA00023125"/>
    </source>
</evidence>
<name>A0ABQ6CHK7_9HYPH</name>
<keyword evidence="3 5" id="KW-0238">DNA-binding</keyword>
<dbReference type="PANTHER" id="PTHR30055:SF234">
    <property type="entry name" value="HTH-TYPE TRANSCRIPTIONAL REGULATOR BETI"/>
    <property type="match status" value="1"/>
</dbReference>
<dbReference type="PROSITE" id="PS50977">
    <property type="entry name" value="HTH_TETR_2"/>
    <property type="match status" value="1"/>
</dbReference>
<dbReference type="Pfam" id="PF00440">
    <property type="entry name" value="TetR_N"/>
    <property type="match status" value="1"/>
</dbReference>
<evidence type="ECO:0000256" key="4">
    <source>
        <dbReference type="ARBA" id="ARBA00023163"/>
    </source>
</evidence>
<dbReference type="InterPro" id="IPR039538">
    <property type="entry name" value="BetI_C"/>
</dbReference>